<dbReference type="PANTHER" id="PTHR11834">
    <property type="entry name" value="TRANSCRIPTIONAL ENHANCER FACTOR TEF RELATED"/>
    <property type="match status" value="1"/>
</dbReference>
<keyword evidence="5" id="KW-0539">Nucleus</keyword>
<evidence type="ECO:0000256" key="7">
    <source>
        <dbReference type="SAM" id="MobiDB-lite"/>
    </source>
</evidence>
<evidence type="ECO:0000313" key="9">
    <source>
        <dbReference type="EMBL" id="PSK49429.1"/>
    </source>
</evidence>
<dbReference type="AlphaFoldDB" id="A0A2P7ZMI9"/>
<dbReference type="GO" id="GO:0005667">
    <property type="term" value="C:transcription regulator complex"/>
    <property type="evidence" value="ECO:0007669"/>
    <property type="project" value="TreeGrafter"/>
</dbReference>
<protein>
    <recommendedName>
        <fullName evidence="8">TEA domain-containing protein</fullName>
    </recommendedName>
</protein>
<keyword evidence="3" id="KW-0805">Transcription regulation</keyword>
<name>A0A2P7ZMI9_9PEZI</name>
<feature type="DNA-binding region" description="TEA" evidence="6">
    <location>
        <begin position="122"/>
        <end position="200"/>
    </location>
</feature>
<dbReference type="EMBL" id="NHZQ01000155">
    <property type="protein sequence ID" value="PSK49429.1"/>
    <property type="molecule type" value="Genomic_DNA"/>
</dbReference>
<keyword evidence="4" id="KW-0804">Transcription</keyword>
<dbReference type="InterPro" id="IPR038096">
    <property type="entry name" value="TEA/ATTS_sf"/>
</dbReference>
<dbReference type="OrthoDB" id="10006572at2759"/>
<evidence type="ECO:0000256" key="1">
    <source>
        <dbReference type="ARBA" id="ARBA00004123"/>
    </source>
</evidence>
<sequence>MTQLYESSCHLPKVPTLPSSGHFVSKHEDSSILSSFDPSLASCGLPQPQDFHGQALLDFARRSNEAQGTKIQIFAPIGDIKRKHMTTVSQYTQQELDNQAANLFREFLSCPGFHNYRTRRKKKKDDAKWPDFIEFAFFQALVRYPPCGRTQVSNPHILGGKKMGRNELIGHFIEVTTGISRHRKQVSSHLQVIRPYVVDKPILLSCLISPGKDLQKWNAGQRQKGRATGTLTTQRISTHLQPTVSSISDFGPQMPGLKLQDLHSQMWILCEFDMSLRQRSQHTSELSTALHVYTQTTPESRLPDARVEEFRLAYELFPELFQNRFVRPIGTNIIAIEASFSLPHLMKPRTDMELVTYLNLGGPPVPGGAIVDTVITFFVGQTAKEVQHKQGFQISNVYDSPSRSSYQIPFCSSHWASFLSRLGVNQSRSTGRPSPSCSTFIAKQMDNELRSLTVLQQITIRSRQYREIEHHATLRWQFRLSGSNSTGDPGTVNWRQVGIPKIETDILSPSEETHAGSFSSLEGPEGSEPTTPDQLLQNMHDDHVKLQSPIELEGEGWDIIGSKNHELEGAHFSFDTGDNLGLDMSFAPEQDFGLTSTGTEGGFSFADFDYGQMAGSPSQDQGQASLEVVQSDVRHEHGSFETSQTTVMDPSLMGEDWELVTQPTGLGLDLGKGLDKDLHF</sequence>
<dbReference type="Pfam" id="PF01285">
    <property type="entry name" value="TEA"/>
    <property type="match status" value="1"/>
</dbReference>
<accession>A0A2P7ZMI9</accession>
<dbReference type="GO" id="GO:0000981">
    <property type="term" value="F:DNA-binding transcription factor activity, RNA polymerase II-specific"/>
    <property type="evidence" value="ECO:0007669"/>
    <property type="project" value="TreeGrafter"/>
</dbReference>
<keyword evidence="10" id="KW-1185">Reference proteome</keyword>
<dbReference type="Proteomes" id="UP000243723">
    <property type="component" value="Unassembled WGS sequence"/>
</dbReference>
<evidence type="ECO:0000256" key="3">
    <source>
        <dbReference type="ARBA" id="ARBA00023015"/>
    </source>
</evidence>
<comment type="similarity">
    <text evidence="2">Belongs to the TEC1 family.</text>
</comment>
<dbReference type="PANTHER" id="PTHR11834:SF0">
    <property type="entry name" value="PROTEIN SCALLOPED"/>
    <property type="match status" value="1"/>
</dbReference>
<evidence type="ECO:0000256" key="4">
    <source>
        <dbReference type="ARBA" id="ARBA00023163"/>
    </source>
</evidence>
<organism evidence="9 10">
    <name type="scientific">Elsinoe australis</name>
    <dbReference type="NCBI Taxonomy" id="40998"/>
    <lineage>
        <taxon>Eukaryota</taxon>
        <taxon>Fungi</taxon>
        <taxon>Dikarya</taxon>
        <taxon>Ascomycota</taxon>
        <taxon>Pezizomycotina</taxon>
        <taxon>Dothideomycetes</taxon>
        <taxon>Dothideomycetidae</taxon>
        <taxon>Myriangiales</taxon>
        <taxon>Elsinoaceae</taxon>
        <taxon>Elsinoe</taxon>
    </lineage>
</organism>
<evidence type="ECO:0000313" key="10">
    <source>
        <dbReference type="Proteomes" id="UP000243723"/>
    </source>
</evidence>
<comment type="caution">
    <text evidence="9">The sequence shown here is derived from an EMBL/GenBank/DDBJ whole genome shotgun (WGS) entry which is preliminary data.</text>
</comment>
<dbReference type="SMART" id="SM00426">
    <property type="entry name" value="TEA"/>
    <property type="match status" value="1"/>
</dbReference>
<evidence type="ECO:0000256" key="6">
    <source>
        <dbReference type="PROSITE-ProRule" id="PRU00505"/>
    </source>
</evidence>
<dbReference type="InterPro" id="IPR000818">
    <property type="entry name" value="TEA/ATTS_dom"/>
</dbReference>
<evidence type="ECO:0000256" key="5">
    <source>
        <dbReference type="ARBA" id="ARBA00023242"/>
    </source>
</evidence>
<evidence type="ECO:0000259" key="8">
    <source>
        <dbReference type="PROSITE" id="PS51088"/>
    </source>
</evidence>
<gene>
    <name evidence="9" type="ORF">B9Z65_8224</name>
</gene>
<dbReference type="Gene3D" id="6.10.20.40">
    <property type="entry name" value="TEA/ATTS domain"/>
    <property type="match status" value="1"/>
</dbReference>
<feature type="domain" description="TEA" evidence="8">
    <location>
        <begin position="122"/>
        <end position="200"/>
    </location>
</feature>
<dbReference type="STRING" id="40998.A0A2P7ZMI9"/>
<dbReference type="PROSITE" id="PS51088">
    <property type="entry name" value="TEA_2"/>
    <property type="match status" value="1"/>
</dbReference>
<dbReference type="InterPro" id="IPR050937">
    <property type="entry name" value="TEC1_TEAD_TF"/>
</dbReference>
<evidence type="ECO:0000256" key="2">
    <source>
        <dbReference type="ARBA" id="ARBA00008421"/>
    </source>
</evidence>
<proteinExistence type="inferred from homology"/>
<dbReference type="GO" id="GO:0000978">
    <property type="term" value="F:RNA polymerase II cis-regulatory region sequence-specific DNA binding"/>
    <property type="evidence" value="ECO:0007669"/>
    <property type="project" value="TreeGrafter"/>
</dbReference>
<reference evidence="9 10" key="1">
    <citation type="submission" date="2017-05" db="EMBL/GenBank/DDBJ databases">
        <title>Draft genome sequence of Elsinoe australis.</title>
        <authorList>
            <person name="Cheng Q."/>
        </authorList>
    </citation>
    <scope>NUCLEOTIDE SEQUENCE [LARGE SCALE GENOMIC DNA]</scope>
    <source>
        <strain evidence="9 10">NL1</strain>
    </source>
</reference>
<feature type="region of interest" description="Disordered" evidence="7">
    <location>
        <begin position="504"/>
        <end position="535"/>
    </location>
</feature>
<dbReference type="GO" id="GO:0005634">
    <property type="term" value="C:nucleus"/>
    <property type="evidence" value="ECO:0007669"/>
    <property type="project" value="UniProtKB-SubCell"/>
</dbReference>
<comment type="subcellular location">
    <subcellularLocation>
        <location evidence="1">Nucleus</location>
    </subcellularLocation>
</comment>